<dbReference type="AlphaFoldDB" id="G2T2J8"/>
<dbReference type="EMBL" id="CP003040">
    <property type="protein sequence ID" value="AEN96221.1"/>
    <property type="molecule type" value="Genomic_DNA"/>
</dbReference>
<accession>G2T2J8</accession>
<evidence type="ECO:0000313" key="1">
    <source>
        <dbReference type="EMBL" id="AEN96221.1"/>
    </source>
</evidence>
<organism evidence="1 2">
    <name type="scientific">Roseburia hominis (strain DSM 16839 / JCM 17582 / NCIMB 14029 / A2-183)</name>
    <dbReference type="NCBI Taxonomy" id="585394"/>
    <lineage>
        <taxon>Bacteria</taxon>
        <taxon>Bacillati</taxon>
        <taxon>Bacillota</taxon>
        <taxon>Clostridia</taxon>
        <taxon>Lachnospirales</taxon>
        <taxon>Lachnospiraceae</taxon>
        <taxon>Roseburia</taxon>
    </lineage>
</organism>
<dbReference type="HOGENOM" id="CLU_3221512_0_0_9"/>
<evidence type="ECO:0000313" key="2">
    <source>
        <dbReference type="Proteomes" id="UP000008178"/>
    </source>
</evidence>
<dbReference type="STRING" id="585394.RHOM_05510"/>
<name>G2T2J8_ROSHA</name>
<protein>
    <submittedName>
        <fullName evidence="1">Uncharacterized protein</fullName>
    </submittedName>
</protein>
<dbReference type="Proteomes" id="UP000008178">
    <property type="component" value="Chromosome"/>
</dbReference>
<gene>
    <name evidence="1" type="ordered locus">RHOM_05510</name>
</gene>
<dbReference type="KEGG" id="rho:RHOM_05510"/>
<sequence>MSAGLRTQSVECSKLGKTWIITDASCGMVRNTGFCGQNLPPHVYLELLSIYFL</sequence>
<keyword evidence="2" id="KW-1185">Reference proteome</keyword>
<reference evidence="1 2" key="1">
    <citation type="journal article" date="2015" name="Genome Announc.">
        <title>Complete genome sequence of the human gut symbiont Roseburia hominis.</title>
        <authorList>
            <person name="Travis A.J."/>
            <person name="Kelly D."/>
            <person name="Flint H.J."/>
            <person name="Aminov R.I."/>
        </authorList>
    </citation>
    <scope>NUCLEOTIDE SEQUENCE [LARGE SCALE GENOMIC DNA]</scope>
    <source>
        <strain evidence="2">DSM 16839 / JCM 17582 / NCIMB 14029 / A2-183</strain>
    </source>
</reference>
<proteinExistence type="predicted"/>